<dbReference type="EMBL" id="GL381369">
    <property type="protein sequence ID" value="EGT37289.1"/>
    <property type="molecule type" value="Genomic_DNA"/>
</dbReference>
<organism evidence="2">
    <name type="scientific">Caenorhabditis brenneri</name>
    <name type="common">Nematode worm</name>
    <dbReference type="NCBI Taxonomy" id="135651"/>
    <lineage>
        <taxon>Eukaryota</taxon>
        <taxon>Metazoa</taxon>
        <taxon>Ecdysozoa</taxon>
        <taxon>Nematoda</taxon>
        <taxon>Chromadorea</taxon>
        <taxon>Rhabditida</taxon>
        <taxon>Rhabditina</taxon>
        <taxon>Rhabditomorpha</taxon>
        <taxon>Rhabditoidea</taxon>
        <taxon>Rhabditidae</taxon>
        <taxon>Peloderinae</taxon>
        <taxon>Caenorhabditis</taxon>
    </lineage>
</organism>
<dbReference type="HOGENOM" id="CLU_2661503_0_0_1"/>
<dbReference type="AlphaFoldDB" id="G0PMG5"/>
<proteinExistence type="predicted"/>
<sequence>MGQVGDWLLSYTLVIPSRVCRNLEDEPPSAPLSKTELLDVAVTPTLVSIQLSTQLVHQEINLCATLVLRRTTWSMEP</sequence>
<reference evidence="2" key="1">
    <citation type="submission" date="2011-07" db="EMBL/GenBank/DDBJ databases">
        <authorList>
            <consortium name="Caenorhabditis brenneri Sequencing and Analysis Consortium"/>
            <person name="Wilson R.K."/>
        </authorList>
    </citation>
    <scope>NUCLEOTIDE SEQUENCE [LARGE SCALE GENOMIC DNA]</scope>
    <source>
        <strain evidence="2">PB2801</strain>
    </source>
</reference>
<protein>
    <submittedName>
        <fullName evidence="1">Uncharacterized protein</fullName>
    </submittedName>
</protein>
<evidence type="ECO:0000313" key="2">
    <source>
        <dbReference type="Proteomes" id="UP000008068"/>
    </source>
</evidence>
<keyword evidence="2" id="KW-1185">Reference proteome</keyword>
<accession>G0PMG5</accession>
<evidence type="ECO:0000313" key="1">
    <source>
        <dbReference type="EMBL" id="EGT37289.1"/>
    </source>
</evidence>
<feature type="non-terminal residue" evidence="1">
    <location>
        <position position="77"/>
    </location>
</feature>
<dbReference type="Proteomes" id="UP000008068">
    <property type="component" value="Unassembled WGS sequence"/>
</dbReference>
<dbReference type="InParanoid" id="G0PMG5"/>
<gene>
    <name evidence="1" type="ORF">CAEBREN_32474</name>
</gene>
<name>G0PMG5_CAEBE</name>